<keyword evidence="5" id="KW-1185">Reference proteome</keyword>
<dbReference type="PROSITE" id="PS51462">
    <property type="entry name" value="NUDIX"/>
    <property type="match status" value="1"/>
</dbReference>
<dbReference type="InterPro" id="IPR000086">
    <property type="entry name" value="NUDIX_hydrolase_dom"/>
</dbReference>
<organism evidence="4 5">
    <name type="scientific">Ktedonobacter robiniae</name>
    <dbReference type="NCBI Taxonomy" id="2778365"/>
    <lineage>
        <taxon>Bacteria</taxon>
        <taxon>Bacillati</taxon>
        <taxon>Chloroflexota</taxon>
        <taxon>Ktedonobacteria</taxon>
        <taxon>Ktedonobacterales</taxon>
        <taxon>Ktedonobacteraceae</taxon>
        <taxon>Ktedonobacter</taxon>
    </lineage>
</organism>
<dbReference type="Pfam" id="PF00293">
    <property type="entry name" value="NUDIX"/>
    <property type="match status" value="1"/>
</dbReference>
<dbReference type="Proteomes" id="UP000654345">
    <property type="component" value="Unassembled WGS sequence"/>
</dbReference>
<dbReference type="PANTHER" id="PTHR11839:SF18">
    <property type="entry name" value="NUDIX HYDROLASE DOMAIN-CONTAINING PROTEIN"/>
    <property type="match status" value="1"/>
</dbReference>
<dbReference type="CDD" id="cd03424">
    <property type="entry name" value="NUDIX_ADPRase_Nudt5_UGPPase_Nudt14"/>
    <property type="match status" value="1"/>
</dbReference>
<dbReference type="SUPFAM" id="SSF55811">
    <property type="entry name" value="Nudix"/>
    <property type="match status" value="1"/>
</dbReference>
<evidence type="ECO:0000259" key="3">
    <source>
        <dbReference type="PROSITE" id="PS51462"/>
    </source>
</evidence>
<dbReference type="PANTHER" id="PTHR11839">
    <property type="entry name" value="UDP/ADP-SUGAR PYROPHOSPHATASE"/>
    <property type="match status" value="1"/>
</dbReference>
<evidence type="ECO:0000256" key="1">
    <source>
        <dbReference type="ARBA" id="ARBA00001946"/>
    </source>
</evidence>
<dbReference type="EMBL" id="BNJG01000001">
    <property type="protein sequence ID" value="GHO53276.1"/>
    <property type="molecule type" value="Genomic_DNA"/>
</dbReference>
<sequence>MKDMHEPWKTLSSRWLLDTPYLRVRSERVEVPGGPIVEDYYIIENFGWAGVVPVTEDGRFLLNRQYKHGIGQVVLEFPAGGIDPDELENPLMTAHRELMEETGYSVTVAEDMEFLAHMYANPTGARTRVWWYLARNIQQTGVSKPDPLEVIENLLVTPAELLELIHRGEFLVQGQIAAAYMALERLGYLRPRE</sequence>
<accession>A0ABQ3UKK7</accession>
<evidence type="ECO:0000313" key="5">
    <source>
        <dbReference type="Proteomes" id="UP000654345"/>
    </source>
</evidence>
<comment type="cofactor">
    <cofactor evidence="1">
        <name>Mg(2+)</name>
        <dbReference type="ChEBI" id="CHEBI:18420"/>
    </cofactor>
</comment>
<protein>
    <submittedName>
        <fullName evidence="4">DNA mismatch repair protein MutT</fullName>
    </submittedName>
</protein>
<comment type="caution">
    <text evidence="4">The sequence shown here is derived from an EMBL/GenBank/DDBJ whole genome shotgun (WGS) entry which is preliminary data.</text>
</comment>
<proteinExistence type="predicted"/>
<evidence type="ECO:0000313" key="4">
    <source>
        <dbReference type="EMBL" id="GHO53276.1"/>
    </source>
</evidence>
<dbReference type="InterPro" id="IPR015797">
    <property type="entry name" value="NUDIX_hydrolase-like_dom_sf"/>
</dbReference>
<gene>
    <name evidence="4" type="ORF">KSB_17510</name>
</gene>
<evidence type="ECO:0000256" key="2">
    <source>
        <dbReference type="ARBA" id="ARBA00022801"/>
    </source>
</evidence>
<dbReference type="Gene3D" id="3.90.79.10">
    <property type="entry name" value="Nucleoside Triphosphate Pyrophosphohydrolase"/>
    <property type="match status" value="1"/>
</dbReference>
<reference evidence="4 5" key="1">
    <citation type="journal article" date="2021" name="Int. J. Syst. Evol. Microbiol.">
        <title>Reticulibacter mediterranei gen. nov., sp. nov., within the new family Reticulibacteraceae fam. nov., and Ktedonospora formicarum gen. nov., sp. nov., Ktedonobacter robiniae sp. nov., Dictyobacter formicarum sp. nov. and Dictyobacter arantiisoli sp. nov., belonging to the class Ktedonobacteria.</title>
        <authorList>
            <person name="Yabe S."/>
            <person name="Zheng Y."/>
            <person name="Wang C.M."/>
            <person name="Sakai Y."/>
            <person name="Abe K."/>
            <person name="Yokota A."/>
            <person name="Donadio S."/>
            <person name="Cavaletti L."/>
            <person name="Monciardini P."/>
        </authorList>
    </citation>
    <scope>NUCLEOTIDE SEQUENCE [LARGE SCALE GENOMIC DNA]</scope>
    <source>
        <strain evidence="4 5">SOSP1-30</strain>
    </source>
</reference>
<keyword evidence="2" id="KW-0378">Hydrolase</keyword>
<name>A0ABQ3UKK7_9CHLR</name>
<feature type="domain" description="Nudix hydrolase" evidence="3">
    <location>
        <begin position="44"/>
        <end position="178"/>
    </location>
</feature>